<evidence type="ECO:0000259" key="8">
    <source>
        <dbReference type="Pfam" id="PF12704"/>
    </source>
</evidence>
<keyword evidence="4 6" id="KW-1133">Transmembrane helix</keyword>
<evidence type="ECO:0000256" key="5">
    <source>
        <dbReference type="ARBA" id="ARBA00023136"/>
    </source>
</evidence>
<feature type="transmembrane region" description="Helical" evidence="6">
    <location>
        <begin position="449"/>
        <end position="467"/>
    </location>
</feature>
<comment type="caution">
    <text evidence="9">The sequence shown here is derived from an EMBL/GenBank/DDBJ whole genome shotgun (WGS) entry which is preliminary data.</text>
</comment>
<dbReference type="Pfam" id="PF02687">
    <property type="entry name" value="FtsX"/>
    <property type="match status" value="2"/>
</dbReference>
<feature type="transmembrane region" description="Helical" evidence="6">
    <location>
        <begin position="700"/>
        <end position="724"/>
    </location>
</feature>
<protein>
    <submittedName>
        <fullName evidence="9">ABC transporter permease</fullName>
    </submittedName>
</protein>
<evidence type="ECO:0000256" key="4">
    <source>
        <dbReference type="ARBA" id="ARBA00022989"/>
    </source>
</evidence>
<organism evidence="9 10">
    <name type="scientific">Fibrella rubiginis</name>
    <dbReference type="NCBI Taxonomy" id="2817060"/>
    <lineage>
        <taxon>Bacteria</taxon>
        <taxon>Pseudomonadati</taxon>
        <taxon>Bacteroidota</taxon>
        <taxon>Cytophagia</taxon>
        <taxon>Cytophagales</taxon>
        <taxon>Spirosomataceae</taxon>
        <taxon>Fibrella</taxon>
    </lineage>
</organism>
<dbReference type="PANTHER" id="PTHR30572:SF18">
    <property type="entry name" value="ABC-TYPE MACROLIDE FAMILY EXPORT SYSTEM PERMEASE COMPONENT 2"/>
    <property type="match status" value="1"/>
</dbReference>
<dbReference type="PANTHER" id="PTHR30572">
    <property type="entry name" value="MEMBRANE COMPONENT OF TRANSPORTER-RELATED"/>
    <property type="match status" value="1"/>
</dbReference>
<feature type="transmembrane region" description="Helical" evidence="6">
    <location>
        <begin position="21"/>
        <end position="42"/>
    </location>
</feature>
<proteinExistence type="predicted"/>
<sequence length="823" mass="89212">MFSTHLKISLRTLAKNKVFSAINIIGLAAGLSCCMLICLYIYDELSYDTHHPDVAQLYQVGTVFVQRGDETKTAATPYRLADALQQEYPEIASTTRIINLFGDDKTLLRANLPGKTAVFYEQKGYLADPTFFSFFRYDFVEGNGQQALTNPNSVVLSETIARKLFGGKPALNQTVHVESNTNGIGEYTVTGVFRTGNTEASGRPSHIDGQFFLSYAGGGLSQYINGTTGLVGNNMFFTYLKLKPGTDARKLEAKLPAFVEKYMRKELAAAGRDKRQFLTAVRDIHLHTDLTHNVTPNGSLTYLYILGSIALFTLLIACINFMNLSTAQSGKRAAEVGVRKVLGAEHTALVRQFLSEALLFSGLAFVLAVGLVVVLAPVFEQVSGKTLSFSWGQRLGLLGTFFGVSVLTGLVAGSYPAFYLSSFRPIAVLKGGPGQRGGSLAAVSLRKGLVVFQFTLSVALMIASVVIGQQMRYLRSADLGFASAQQVVIPLRSAQAKASFLALKQALLGSAQVRSVGASAYYPGIFNPEDASVYGEGQAKTTAKIMKINRVDADFLQTMAIKPVAGRLFSMAFISDTTNGIIINEQAAKALGYPSAQAAIGRQALTDWGPNGARLTIVGVVKNFHFEDLHLPITPFAFLFNPKGNYNYAVVNLKAGEPTSALEALTAAWAKLNPAEPFEYGFLDTEFQKNYEAENRLSTLIGYFTFIAILISCLGLFGLASFNVEQRVKEIGIRKVLGATAGNVVLLLSKDFLKLVLVAVVLASPLAGYVMNRWLSDFAYRVTVEWWVFALAGILAVGIALLTISFQSLKAALMNPVKSLRSE</sequence>
<feature type="domain" description="ABC3 transporter permease C-terminal" evidence="7">
    <location>
        <begin position="704"/>
        <end position="816"/>
    </location>
</feature>
<accession>A0A939K6E4</accession>
<comment type="subcellular location">
    <subcellularLocation>
        <location evidence="1">Cell membrane</location>
        <topology evidence="1">Multi-pass membrane protein</topology>
    </subcellularLocation>
</comment>
<evidence type="ECO:0000313" key="9">
    <source>
        <dbReference type="EMBL" id="MBO0937450.1"/>
    </source>
</evidence>
<feature type="transmembrane region" description="Helical" evidence="6">
    <location>
        <begin position="752"/>
        <end position="771"/>
    </location>
</feature>
<feature type="transmembrane region" description="Helical" evidence="6">
    <location>
        <begin position="399"/>
        <end position="420"/>
    </location>
</feature>
<dbReference type="GO" id="GO:0022857">
    <property type="term" value="F:transmembrane transporter activity"/>
    <property type="evidence" value="ECO:0007669"/>
    <property type="project" value="TreeGrafter"/>
</dbReference>
<dbReference type="Pfam" id="PF12704">
    <property type="entry name" value="MacB_PCD"/>
    <property type="match status" value="2"/>
</dbReference>
<evidence type="ECO:0000313" key="10">
    <source>
        <dbReference type="Proteomes" id="UP000664034"/>
    </source>
</evidence>
<gene>
    <name evidence="9" type="ORF">J2I47_12915</name>
</gene>
<dbReference type="PROSITE" id="PS51257">
    <property type="entry name" value="PROKAR_LIPOPROTEIN"/>
    <property type="match status" value="1"/>
</dbReference>
<name>A0A939K6E4_9BACT</name>
<evidence type="ECO:0000256" key="3">
    <source>
        <dbReference type="ARBA" id="ARBA00022692"/>
    </source>
</evidence>
<keyword evidence="10" id="KW-1185">Reference proteome</keyword>
<dbReference type="InterPro" id="IPR003838">
    <property type="entry name" value="ABC3_permease_C"/>
</dbReference>
<dbReference type="GO" id="GO:0005886">
    <property type="term" value="C:plasma membrane"/>
    <property type="evidence" value="ECO:0007669"/>
    <property type="project" value="UniProtKB-SubCell"/>
</dbReference>
<evidence type="ECO:0000256" key="1">
    <source>
        <dbReference type="ARBA" id="ARBA00004651"/>
    </source>
</evidence>
<dbReference type="InterPro" id="IPR050250">
    <property type="entry name" value="Macrolide_Exporter_MacB"/>
</dbReference>
<feature type="transmembrane region" description="Helical" evidence="6">
    <location>
        <begin position="302"/>
        <end position="322"/>
    </location>
</feature>
<feature type="transmembrane region" description="Helical" evidence="6">
    <location>
        <begin position="786"/>
        <end position="806"/>
    </location>
</feature>
<dbReference type="InterPro" id="IPR025857">
    <property type="entry name" value="MacB_PCD"/>
</dbReference>
<keyword evidence="2" id="KW-1003">Cell membrane</keyword>
<feature type="domain" description="MacB-like periplasmic core" evidence="8">
    <location>
        <begin position="20"/>
        <end position="256"/>
    </location>
</feature>
<dbReference type="EMBL" id="JAFMYV010000006">
    <property type="protein sequence ID" value="MBO0937450.1"/>
    <property type="molecule type" value="Genomic_DNA"/>
</dbReference>
<feature type="domain" description="MacB-like periplasmic core" evidence="8">
    <location>
        <begin position="455"/>
        <end position="664"/>
    </location>
</feature>
<dbReference type="RefSeq" id="WP_207365008.1">
    <property type="nucleotide sequence ID" value="NZ_JAFMYV010000006.1"/>
</dbReference>
<feature type="domain" description="ABC3 transporter permease C-terminal" evidence="7">
    <location>
        <begin position="308"/>
        <end position="420"/>
    </location>
</feature>
<dbReference type="AlphaFoldDB" id="A0A939K6E4"/>
<feature type="transmembrane region" description="Helical" evidence="6">
    <location>
        <begin position="357"/>
        <end position="379"/>
    </location>
</feature>
<keyword evidence="3 6" id="KW-0812">Transmembrane</keyword>
<keyword evidence="5 6" id="KW-0472">Membrane</keyword>
<reference evidence="9" key="1">
    <citation type="submission" date="2021-03" db="EMBL/GenBank/DDBJ databases">
        <title>Fibrella sp. HMF5335 genome sequencing and assembly.</title>
        <authorList>
            <person name="Kang H."/>
            <person name="Kim H."/>
            <person name="Bae S."/>
            <person name="Joh K."/>
        </authorList>
    </citation>
    <scope>NUCLEOTIDE SEQUENCE</scope>
    <source>
        <strain evidence="9">HMF5335</strain>
    </source>
</reference>
<evidence type="ECO:0000259" key="7">
    <source>
        <dbReference type="Pfam" id="PF02687"/>
    </source>
</evidence>
<evidence type="ECO:0000256" key="6">
    <source>
        <dbReference type="SAM" id="Phobius"/>
    </source>
</evidence>
<dbReference type="Proteomes" id="UP000664034">
    <property type="component" value="Unassembled WGS sequence"/>
</dbReference>
<evidence type="ECO:0000256" key="2">
    <source>
        <dbReference type="ARBA" id="ARBA00022475"/>
    </source>
</evidence>